<evidence type="ECO:0000256" key="3">
    <source>
        <dbReference type="ARBA" id="ARBA00022490"/>
    </source>
</evidence>
<dbReference type="Gene3D" id="3.40.1190.10">
    <property type="entry name" value="Mur-like, catalytic domain"/>
    <property type="match status" value="1"/>
</dbReference>
<name>A0A2I1M642_9BIFI</name>
<feature type="domain" description="Mur ligase central" evidence="9">
    <location>
        <begin position="110"/>
        <end position="225"/>
    </location>
</feature>
<comment type="caution">
    <text evidence="10">The sequence shown here is derived from an EMBL/GenBank/DDBJ whole genome shotgun (WGS) entry which is preliminary data.</text>
</comment>
<dbReference type="SUPFAM" id="SSF53244">
    <property type="entry name" value="MurD-like peptide ligases, peptide-binding domain"/>
    <property type="match status" value="2"/>
</dbReference>
<dbReference type="Proteomes" id="UP000242263">
    <property type="component" value="Unassembled WGS sequence"/>
</dbReference>
<dbReference type="PANTHER" id="PTHR43692">
    <property type="entry name" value="UDP-N-ACETYLMURAMOYLALANINE--D-GLUTAMATE LIGASE"/>
    <property type="match status" value="1"/>
</dbReference>
<evidence type="ECO:0000256" key="1">
    <source>
        <dbReference type="ARBA" id="ARBA00004496"/>
    </source>
</evidence>
<evidence type="ECO:0000256" key="6">
    <source>
        <dbReference type="ARBA" id="ARBA00022840"/>
    </source>
</evidence>
<accession>A0A2I1M642</accession>
<dbReference type="SUPFAM" id="SSF53623">
    <property type="entry name" value="MurD-like peptide ligases, catalytic domain"/>
    <property type="match status" value="1"/>
</dbReference>
<dbReference type="InterPro" id="IPR036565">
    <property type="entry name" value="Mur-like_cat_sf"/>
</dbReference>
<dbReference type="GO" id="GO:0005737">
    <property type="term" value="C:cytoplasm"/>
    <property type="evidence" value="ECO:0007669"/>
    <property type="project" value="UniProtKB-SubCell"/>
</dbReference>
<evidence type="ECO:0000313" key="11">
    <source>
        <dbReference type="Proteomes" id="UP000242263"/>
    </source>
</evidence>
<dbReference type="EC" id="6.3.2.9" evidence="7"/>
<evidence type="ECO:0000313" key="10">
    <source>
        <dbReference type="EMBL" id="PKZ15579.1"/>
    </source>
</evidence>
<keyword evidence="6 7" id="KW-0067">ATP-binding</keyword>
<dbReference type="Gene3D" id="3.40.50.720">
    <property type="entry name" value="NAD(P)-binding Rossmann-like Domain"/>
    <property type="match status" value="1"/>
</dbReference>
<dbReference type="EMBL" id="PKGU01000002">
    <property type="protein sequence ID" value="PKZ15579.1"/>
    <property type="molecule type" value="Genomic_DNA"/>
</dbReference>
<keyword evidence="7" id="KW-0133">Cell shape</keyword>
<comment type="pathway">
    <text evidence="2 7">Cell wall biogenesis; peptidoglycan biosynthesis.</text>
</comment>
<comment type="catalytic activity">
    <reaction evidence="7">
        <text>UDP-N-acetyl-alpha-D-muramoyl-L-alanine + D-glutamate + ATP = UDP-N-acetyl-alpha-D-muramoyl-L-alanyl-D-glutamate + ADP + phosphate + H(+)</text>
        <dbReference type="Rhea" id="RHEA:16429"/>
        <dbReference type="ChEBI" id="CHEBI:15378"/>
        <dbReference type="ChEBI" id="CHEBI:29986"/>
        <dbReference type="ChEBI" id="CHEBI:30616"/>
        <dbReference type="ChEBI" id="CHEBI:43474"/>
        <dbReference type="ChEBI" id="CHEBI:83898"/>
        <dbReference type="ChEBI" id="CHEBI:83900"/>
        <dbReference type="ChEBI" id="CHEBI:456216"/>
        <dbReference type="EC" id="6.3.2.9"/>
    </reaction>
</comment>
<comment type="function">
    <text evidence="7">Cell wall formation. Catalyzes the addition of glutamate to the nucleotide precursor UDP-N-acetylmuramoyl-L-alanine (UMA).</text>
</comment>
<dbReference type="UniPathway" id="UPA00219"/>
<evidence type="ECO:0000256" key="2">
    <source>
        <dbReference type="ARBA" id="ARBA00004752"/>
    </source>
</evidence>
<keyword evidence="7" id="KW-0961">Cell wall biogenesis/degradation</keyword>
<dbReference type="GO" id="GO:0008360">
    <property type="term" value="P:regulation of cell shape"/>
    <property type="evidence" value="ECO:0007669"/>
    <property type="project" value="UniProtKB-KW"/>
</dbReference>
<dbReference type="InterPro" id="IPR013221">
    <property type="entry name" value="Mur_ligase_cen"/>
</dbReference>
<comment type="similarity">
    <text evidence="7">Belongs to the MurCDEF family.</text>
</comment>
<dbReference type="GO" id="GO:0005524">
    <property type="term" value="F:ATP binding"/>
    <property type="evidence" value="ECO:0007669"/>
    <property type="project" value="UniProtKB-UniRule"/>
</dbReference>
<keyword evidence="7" id="KW-0573">Peptidoglycan synthesis</keyword>
<dbReference type="InterPro" id="IPR005762">
    <property type="entry name" value="MurD"/>
</dbReference>
<dbReference type="NCBIfam" id="TIGR01087">
    <property type="entry name" value="murD"/>
    <property type="match status" value="1"/>
</dbReference>
<evidence type="ECO:0000256" key="5">
    <source>
        <dbReference type="ARBA" id="ARBA00022741"/>
    </source>
</evidence>
<dbReference type="GO" id="GO:0051301">
    <property type="term" value="P:cell division"/>
    <property type="evidence" value="ECO:0007669"/>
    <property type="project" value="UniProtKB-KW"/>
</dbReference>
<comment type="subcellular location">
    <subcellularLocation>
        <location evidence="1 7">Cytoplasm</location>
    </subcellularLocation>
</comment>
<dbReference type="GO" id="GO:0008764">
    <property type="term" value="F:UDP-N-acetylmuramoylalanine-D-glutamate ligase activity"/>
    <property type="evidence" value="ECO:0007669"/>
    <property type="project" value="UniProtKB-UniRule"/>
</dbReference>
<evidence type="ECO:0000256" key="7">
    <source>
        <dbReference type="HAMAP-Rule" id="MF_00639"/>
    </source>
</evidence>
<gene>
    <name evidence="7 10" type="primary">murD</name>
    <name evidence="10" type="ORF">CYJ32_04245</name>
</gene>
<dbReference type="Gene3D" id="3.90.190.20">
    <property type="entry name" value="Mur ligase, C-terminal domain"/>
    <property type="match status" value="2"/>
</dbReference>
<keyword evidence="4 7" id="KW-0436">Ligase</keyword>
<proteinExistence type="inferred from homology"/>
<dbReference type="HAMAP" id="MF_00639">
    <property type="entry name" value="MurD"/>
    <property type="match status" value="1"/>
</dbReference>
<evidence type="ECO:0000256" key="4">
    <source>
        <dbReference type="ARBA" id="ARBA00022598"/>
    </source>
</evidence>
<dbReference type="SUPFAM" id="SSF51984">
    <property type="entry name" value="MurCD N-terminal domain"/>
    <property type="match status" value="1"/>
</dbReference>
<dbReference type="GO" id="GO:0009252">
    <property type="term" value="P:peptidoglycan biosynthetic process"/>
    <property type="evidence" value="ECO:0007669"/>
    <property type="project" value="UniProtKB-UniRule"/>
</dbReference>
<keyword evidence="7" id="KW-0132">Cell division</keyword>
<keyword evidence="7" id="KW-0131">Cell cycle</keyword>
<dbReference type="InterPro" id="IPR036615">
    <property type="entry name" value="Mur_ligase_C_dom_sf"/>
</dbReference>
<dbReference type="Pfam" id="PF08245">
    <property type="entry name" value="Mur_ligase_M"/>
    <property type="match status" value="1"/>
</dbReference>
<evidence type="ECO:0000259" key="9">
    <source>
        <dbReference type="Pfam" id="PF08245"/>
    </source>
</evidence>
<feature type="binding site" evidence="7">
    <location>
        <begin position="112"/>
        <end position="118"/>
    </location>
    <ligand>
        <name>ATP</name>
        <dbReference type="ChEBI" id="CHEBI:30616"/>
    </ligand>
</feature>
<feature type="region of interest" description="Disordered" evidence="8">
    <location>
        <begin position="446"/>
        <end position="477"/>
    </location>
</feature>
<dbReference type="PANTHER" id="PTHR43692:SF1">
    <property type="entry name" value="UDP-N-ACETYLMURAMOYLALANINE--D-GLUTAMATE LIGASE"/>
    <property type="match status" value="1"/>
</dbReference>
<keyword evidence="5 7" id="KW-0547">Nucleotide-binding</keyword>
<dbReference type="GO" id="GO:0071555">
    <property type="term" value="P:cell wall organization"/>
    <property type="evidence" value="ECO:0007669"/>
    <property type="project" value="UniProtKB-KW"/>
</dbReference>
<organism evidence="10 11">
    <name type="scientific">Alloscardovia omnicolens</name>
    <dbReference type="NCBI Taxonomy" id="419015"/>
    <lineage>
        <taxon>Bacteria</taxon>
        <taxon>Bacillati</taxon>
        <taxon>Actinomycetota</taxon>
        <taxon>Actinomycetes</taxon>
        <taxon>Bifidobacteriales</taxon>
        <taxon>Bifidobacteriaceae</taxon>
        <taxon>Alloscardovia</taxon>
    </lineage>
</organism>
<evidence type="ECO:0000256" key="8">
    <source>
        <dbReference type="SAM" id="MobiDB-lite"/>
    </source>
</evidence>
<keyword evidence="3 7" id="KW-0963">Cytoplasm</keyword>
<reference evidence="10 11" key="1">
    <citation type="submission" date="2017-12" db="EMBL/GenBank/DDBJ databases">
        <title>Phylogenetic diversity of female urinary microbiome.</title>
        <authorList>
            <person name="Thomas-White K."/>
            <person name="Wolfe A.J."/>
        </authorList>
    </citation>
    <scope>NUCLEOTIDE SEQUENCE [LARGE SCALE GENOMIC DNA]</scope>
    <source>
        <strain evidence="10 11">UMB0064</strain>
    </source>
</reference>
<dbReference type="AlphaFoldDB" id="A0A2I1M642"/>
<sequence>MKVSMKTYLVVGLGVSGASVVEVLRAQGEKVLTADDKKTADYSLAQIGSPDFDYTPIDCVITSPGFKPTTDFIVRATDASVPVISDVELAWRLHEQAEQAQRSGQQWIGITGTNGKTTTTEMTEAIMRSAGRASAAVGNIGNPIVPAVASNQLDTIVAELSSFQLHYTDSVTLDCAAITNLADDHLDWHGGFDNYAADKAKVYNGTRLVMVYNADDERVTQLATRAWANRQVDSCALVGFTLKQPREGQVGIENGWIVNRSSLPTQGLEKLAPVSSFTHLTEPDGSVYPHLLADALCALCLSVGAGVDVEHALEALQAFAPSGHRIQTVAVADTPHGDIRFVDDSKATNAHAAAASLSSYGDASVVWIAGGLAKGAEFGQLVRNQHHVMAAAVIIGRDQKPMLDAFAQYAPQIPLAVIDPDSSDNEPIMQQAVQAAARYAQERAQEKAQEKTQQEVKQGKQTQEVHEAKQQTKQEVQQEKQQVGQSMVVLMAPACASMDQFISYADRGDQFAHYAHEWVNSYGK</sequence>
<protein>
    <recommendedName>
        <fullName evidence="7">UDP-N-acetylmuramoylalanine--D-glutamate ligase</fullName>
        <ecNumber evidence="7">6.3.2.9</ecNumber>
    </recommendedName>
    <alternativeName>
        <fullName evidence="7">D-glutamic acid-adding enzyme</fullName>
    </alternativeName>
    <alternativeName>
        <fullName evidence="7">UDP-N-acetylmuramoyl-L-alanyl-D-glutamate synthetase</fullName>
    </alternativeName>
</protein>